<dbReference type="EMBL" id="QYTW02000001">
    <property type="protein sequence ID" value="RST61361.1"/>
    <property type="molecule type" value="Genomic_DNA"/>
</dbReference>
<gene>
    <name evidence="2" type="primary">xpaC</name>
    <name evidence="3" type="ORF">D5F11_000270</name>
    <name evidence="2" type="ORF">J6TS1_23200</name>
</gene>
<dbReference type="EMBL" id="BORJ01000005">
    <property type="protein sequence ID" value="GIN96450.1"/>
    <property type="molecule type" value="Genomic_DNA"/>
</dbReference>
<keyword evidence="1" id="KW-0472">Membrane</keyword>
<accession>A0A429XDJ2</accession>
<keyword evidence="5" id="KW-1185">Reference proteome</keyword>
<keyword evidence="1" id="KW-0812">Transmembrane</keyword>
<dbReference type="InterPro" id="IPR018770">
    <property type="entry name" value="ChloroindolylP_hydrolase"/>
</dbReference>
<reference evidence="3 4" key="1">
    <citation type="submission" date="2018-12" db="EMBL/GenBank/DDBJ databases">
        <authorList>
            <person name="Sun L."/>
            <person name="Chen Z."/>
        </authorList>
    </citation>
    <scope>NUCLEOTIDE SEQUENCE [LARGE SCALE GENOMIC DNA]</scope>
    <source>
        <strain evidence="3 4">LMG 29736</strain>
    </source>
</reference>
<protein>
    <submittedName>
        <fullName evidence="2 3">protein XpaC</fullName>
    </submittedName>
</protein>
<dbReference type="Proteomes" id="UP000680670">
    <property type="component" value="Unassembled WGS sequence"/>
</dbReference>
<evidence type="ECO:0000313" key="4">
    <source>
        <dbReference type="Proteomes" id="UP000287296"/>
    </source>
</evidence>
<keyword evidence="1" id="KW-1133">Transmembrane helix</keyword>
<dbReference type="AlphaFoldDB" id="A0A429XDJ2"/>
<feature type="transmembrane region" description="Helical" evidence="1">
    <location>
        <begin position="7"/>
        <end position="26"/>
    </location>
</feature>
<evidence type="ECO:0000313" key="3">
    <source>
        <dbReference type="EMBL" id="RST61361.1"/>
    </source>
</evidence>
<feature type="transmembrane region" description="Helical" evidence="1">
    <location>
        <begin position="32"/>
        <end position="53"/>
    </location>
</feature>
<dbReference type="Proteomes" id="UP000287296">
    <property type="component" value="Unassembled WGS sequence"/>
</dbReference>
<proteinExistence type="predicted"/>
<dbReference type="OrthoDB" id="2081028at2"/>
<sequence length="217" mass="25674">MKSFFSFFLGMFTTAEAVIIWLILFLGFDMSFLASSGISVLAGLVTFYGVKFVSDYRFLKKNRLTRKEYAYIQKNLLEAKRKIARLQKSFFSVRTMGAFKQLYELNRLVKRMYSIVHKDPRRFYQSERFFFYHLDSVVEISDRYARLAAQPVKNDQIYLSLKETQSTLEDLNESIKKDIYHVLSSDVDELQFELDVAKHSLKKLEYHPLDDERSTKK</sequence>
<reference evidence="2 5" key="2">
    <citation type="submission" date="2021-03" db="EMBL/GenBank/DDBJ databases">
        <title>Antimicrobial resistance genes in bacteria isolated from Japanese honey, and their potential for conferring macrolide and lincosamide resistance in the American foulbrood pathogen Paenibacillus larvae.</title>
        <authorList>
            <person name="Okamoto M."/>
            <person name="Kumagai M."/>
            <person name="Kanamori H."/>
            <person name="Takamatsu D."/>
        </authorList>
    </citation>
    <scope>NUCLEOTIDE SEQUENCE [LARGE SCALE GENOMIC DNA]</scope>
    <source>
        <strain evidence="2 5">J6TS1</strain>
    </source>
</reference>
<evidence type="ECO:0000313" key="5">
    <source>
        <dbReference type="Proteomes" id="UP000680670"/>
    </source>
</evidence>
<evidence type="ECO:0000256" key="1">
    <source>
        <dbReference type="SAM" id="Phobius"/>
    </source>
</evidence>
<comment type="caution">
    <text evidence="3">The sequence shown here is derived from an EMBL/GenBank/DDBJ whole genome shotgun (WGS) entry which is preliminary data.</text>
</comment>
<evidence type="ECO:0000313" key="2">
    <source>
        <dbReference type="EMBL" id="GIN96450.1"/>
    </source>
</evidence>
<dbReference type="RefSeq" id="WP_120115052.1">
    <property type="nucleotide sequence ID" value="NZ_BORI01000002.1"/>
</dbReference>
<name>A0A429XDJ2_SIMTE</name>
<organism evidence="3 4">
    <name type="scientific">Siminovitchia terrae</name>
    <name type="common">Bacillus terrae</name>
    <dbReference type="NCBI Taxonomy" id="1914933"/>
    <lineage>
        <taxon>Bacteria</taxon>
        <taxon>Bacillati</taxon>
        <taxon>Bacillota</taxon>
        <taxon>Bacilli</taxon>
        <taxon>Bacillales</taxon>
        <taxon>Bacillaceae</taxon>
        <taxon>Siminovitchia</taxon>
    </lineage>
</organism>
<dbReference type="Pfam" id="PF10112">
    <property type="entry name" value="Halogen_Hydrol"/>
    <property type="match status" value="1"/>
</dbReference>